<dbReference type="OrthoDB" id="531718at2"/>
<feature type="signal peptide" evidence="1">
    <location>
        <begin position="1"/>
        <end position="21"/>
    </location>
</feature>
<evidence type="ECO:0000313" key="4">
    <source>
        <dbReference type="Proteomes" id="UP000246077"/>
    </source>
</evidence>
<dbReference type="Pfam" id="PF14339">
    <property type="entry name" value="DUF4394"/>
    <property type="match status" value="1"/>
</dbReference>
<keyword evidence="1" id="KW-0732">Signal</keyword>
<dbReference type="EMBL" id="QGLF01000007">
    <property type="protein sequence ID" value="PWR17995.1"/>
    <property type="molecule type" value="Genomic_DNA"/>
</dbReference>
<dbReference type="Proteomes" id="UP000246077">
    <property type="component" value="Unassembled WGS sequence"/>
</dbReference>
<protein>
    <recommendedName>
        <fullName evidence="2">DUF4394 domain-containing protein</fullName>
    </recommendedName>
</protein>
<dbReference type="RefSeq" id="WP_109923129.1">
    <property type="nucleotide sequence ID" value="NZ_QGLF01000007.1"/>
</dbReference>
<feature type="domain" description="DUF4394" evidence="2">
    <location>
        <begin position="32"/>
        <end position="248"/>
    </location>
</feature>
<dbReference type="AlphaFoldDB" id="A0A317DYQ4"/>
<evidence type="ECO:0000313" key="3">
    <source>
        <dbReference type="EMBL" id="PWR17995.1"/>
    </source>
</evidence>
<dbReference type="InterPro" id="IPR025507">
    <property type="entry name" value="DUF4394"/>
</dbReference>
<name>A0A317DYQ4_9PROT</name>
<evidence type="ECO:0000256" key="1">
    <source>
        <dbReference type="SAM" id="SignalP"/>
    </source>
</evidence>
<reference evidence="4" key="1">
    <citation type="submission" date="2018-05" db="EMBL/GenBank/DDBJ databases">
        <title>Zavarzinia sp. HR-AS.</title>
        <authorList>
            <person name="Lee Y."/>
            <person name="Jeon C.O."/>
        </authorList>
    </citation>
    <scope>NUCLEOTIDE SEQUENCE [LARGE SCALE GENOMIC DNA]</scope>
    <source>
        <strain evidence="4">DSM 1231</strain>
    </source>
</reference>
<sequence length="253" mass="24820">MKTASTFLAGILALGAAGAEAATIVGLAGGDTLIAFDSETAKPAAPVRITGSEKLVGIDVRPADGLLYGVTAEGKVVTIDVATGAATAVVTLKTMLPAGVVATVDFNPVADRLRLIGSDGTNLRANLADGAVTVDGALNFAGPGASPRIVAGAYTNAVAGAKETVLFDIDGTGAALFRQAPPNDGVLNPVGKLGIEIQVAAFDIGTDGKGGNTAYLLAAGRLHKLDLATGAATAVAGDPALAAVTDIAVLPLP</sequence>
<accession>A0A317DYQ4</accession>
<comment type="caution">
    <text evidence="3">The sequence shown here is derived from an EMBL/GenBank/DDBJ whole genome shotgun (WGS) entry which is preliminary data.</text>
</comment>
<evidence type="ECO:0000259" key="2">
    <source>
        <dbReference type="Pfam" id="PF14339"/>
    </source>
</evidence>
<gene>
    <name evidence="3" type="ORF">DKG75_20865</name>
</gene>
<keyword evidence="4" id="KW-1185">Reference proteome</keyword>
<feature type="chain" id="PRO_5016459435" description="DUF4394 domain-containing protein" evidence="1">
    <location>
        <begin position="22"/>
        <end position="253"/>
    </location>
</feature>
<organism evidence="3 4">
    <name type="scientific">Zavarzinia compransoris</name>
    <dbReference type="NCBI Taxonomy" id="1264899"/>
    <lineage>
        <taxon>Bacteria</taxon>
        <taxon>Pseudomonadati</taxon>
        <taxon>Pseudomonadota</taxon>
        <taxon>Alphaproteobacteria</taxon>
        <taxon>Rhodospirillales</taxon>
        <taxon>Zavarziniaceae</taxon>
        <taxon>Zavarzinia</taxon>
    </lineage>
</organism>
<dbReference type="InterPro" id="IPR011044">
    <property type="entry name" value="Quino_amine_DH_bsu"/>
</dbReference>
<proteinExistence type="predicted"/>
<dbReference type="SUPFAM" id="SSF50969">
    <property type="entry name" value="YVTN repeat-like/Quinoprotein amine dehydrogenase"/>
    <property type="match status" value="1"/>
</dbReference>